<evidence type="ECO:0000256" key="3">
    <source>
        <dbReference type="ARBA" id="ARBA00022670"/>
    </source>
</evidence>
<gene>
    <name evidence="8" type="ORF">ERS852572_00740</name>
</gene>
<dbReference type="SUPFAM" id="SSF52317">
    <property type="entry name" value="Class I glutamine amidotransferase-like"/>
    <property type="match status" value="1"/>
</dbReference>
<evidence type="ECO:0000313" key="8">
    <source>
        <dbReference type="EMBL" id="CUM84490.1"/>
    </source>
</evidence>
<dbReference type="PaxDb" id="166486-ERS852572_00740"/>
<dbReference type="CDD" id="cd07062">
    <property type="entry name" value="Peptidase_S66_mccF_like"/>
    <property type="match status" value="1"/>
</dbReference>
<proteinExistence type="inferred from homology"/>
<keyword evidence="2 8" id="KW-0121">Carboxypeptidase</keyword>
<name>A0A173S2K9_9FIRM</name>
<evidence type="ECO:0000256" key="1">
    <source>
        <dbReference type="ARBA" id="ARBA00010233"/>
    </source>
</evidence>
<organism evidence="8 9">
    <name type="scientific">Roseburia intestinalis</name>
    <dbReference type="NCBI Taxonomy" id="166486"/>
    <lineage>
        <taxon>Bacteria</taxon>
        <taxon>Bacillati</taxon>
        <taxon>Bacillota</taxon>
        <taxon>Clostridia</taxon>
        <taxon>Lachnospirales</taxon>
        <taxon>Lachnospiraceae</taxon>
        <taxon>Roseburia</taxon>
    </lineage>
</organism>
<sequence length="360" mass="40430">MKYPEFLPENGTIGFVAPSFGCSIEPYHTAFLNAQKKFTGLGHRLELGPNCYASEGIGISSTPEACGAELTEYYCSDKNDILISCGGGELMCEILDKVDFDRIRVTKPKWYMGFSDNTNMTFLLATLCDTASIYGPCAAAFGMEPWHESLWDAYHLLRGEKSSIEGYALWEKEGKKDEEHPLEPYNVTEEKKLMVCLPEKQKNNVQYKPLVQPAEELQEEITMQGRLLGGCMDCLVNLLGTEFDKVQEFTEKYQDDGIIWFLESCDLNVMSIRRAVWQMKHAGWFSHVKGFLIGRPAVFGQEMMGLDQYHAVTDLLAGYQVPVVMDADIGHIPPMMPLVCGSYADISVSGNALKVNMQWK</sequence>
<dbReference type="Gene3D" id="3.50.30.60">
    <property type="entry name" value="LD-carboxypeptidase A C-terminal domain-like"/>
    <property type="match status" value="1"/>
</dbReference>
<dbReference type="GO" id="GO:0008236">
    <property type="term" value="F:serine-type peptidase activity"/>
    <property type="evidence" value="ECO:0007669"/>
    <property type="project" value="UniProtKB-KW"/>
</dbReference>
<dbReference type="OrthoDB" id="9807329at2"/>
<dbReference type="Gene3D" id="3.40.50.10740">
    <property type="entry name" value="Class I glutamine amidotransferase-like"/>
    <property type="match status" value="1"/>
</dbReference>
<dbReference type="Pfam" id="PF17676">
    <property type="entry name" value="Peptidase_S66C"/>
    <property type="match status" value="1"/>
</dbReference>
<evidence type="ECO:0000259" key="7">
    <source>
        <dbReference type="Pfam" id="PF17676"/>
    </source>
</evidence>
<evidence type="ECO:0000259" key="6">
    <source>
        <dbReference type="Pfam" id="PF02016"/>
    </source>
</evidence>
<dbReference type="InterPro" id="IPR027461">
    <property type="entry name" value="Carboxypeptidase_A_C_sf"/>
</dbReference>
<dbReference type="Pfam" id="PF02016">
    <property type="entry name" value="Peptidase_S66"/>
    <property type="match status" value="1"/>
</dbReference>
<evidence type="ECO:0000256" key="4">
    <source>
        <dbReference type="ARBA" id="ARBA00022801"/>
    </source>
</evidence>
<dbReference type="InterPro" id="IPR040921">
    <property type="entry name" value="Peptidase_S66C"/>
</dbReference>
<dbReference type="Proteomes" id="UP000095350">
    <property type="component" value="Unassembled WGS sequence"/>
</dbReference>
<dbReference type="PANTHER" id="PTHR30237">
    <property type="entry name" value="MURAMOYLTETRAPEPTIDE CARBOXYPEPTIDASE"/>
    <property type="match status" value="1"/>
</dbReference>
<dbReference type="InterPro" id="IPR040449">
    <property type="entry name" value="Peptidase_S66_N"/>
</dbReference>
<dbReference type="RefSeq" id="WP_055193346.1">
    <property type="nucleotide sequence ID" value="NZ_CABIYH010000005.1"/>
</dbReference>
<keyword evidence="5" id="KW-0720">Serine protease</keyword>
<dbReference type="EMBL" id="CYXZ01000005">
    <property type="protein sequence ID" value="CUM84490.1"/>
    <property type="molecule type" value="Genomic_DNA"/>
</dbReference>
<dbReference type="GO" id="GO:0006508">
    <property type="term" value="P:proteolysis"/>
    <property type="evidence" value="ECO:0007669"/>
    <property type="project" value="UniProtKB-KW"/>
</dbReference>
<evidence type="ECO:0000256" key="2">
    <source>
        <dbReference type="ARBA" id="ARBA00022645"/>
    </source>
</evidence>
<dbReference type="InterPro" id="IPR027478">
    <property type="entry name" value="LdcA_N"/>
</dbReference>
<dbReference type="InterPro" id="IPR003507">
    <property type="entry name" value="S66_fam"/>
</dbReference>
<comment type="similarity">
    <text evidence="1">Belongs to the peptidase S66 family.</text>
</comment>
<dbReference type="AlphaFoldDB" id="A0A173S2K9"/>
<dbReference type="GO" id="GO:0004180">
    <property type="term" value="F:carboxypeptidase activity"/>
    <property type="evidence" value="ECO:0007669"/>
    <property type="project" value="UniProtKB-KW"/>
</dbReference>
<keyword evidence="3" id="KW-0645">Protease</keyword>
<accession>A0A173S2K9</accession>
<reference evidence="8 9" key="1">
    <citation type="submission" date="2015-09" db="EMBL/GenBank/DDBJ databases">
        <authorList>
            <consortium name="Pathogen Informatics"/>
        </authorList>
    </citation>
    <scope>NUCLEOTIDE SEQUENCE [LARGE SCALE GENOMIC DNA]</scope>
    <source>
        <strain evidence="8 9">2789STDY5834960</strain>
    </source>
</reference>
<evidence type="ECO:0000313" key="9">
    <source>
        <dbReference type="Proteomes" id="UP000095350"/>
    </source>
</evidence>
<feature type="domain" description="LD-carboxypeptidase N-terminal" evidence="6">
    <location>
        <begin position="13"/>
        <end position="135"/>
    </location>
</feature>
<dbReference type="PANTHER" id="PTHR30237:SF2">
    <property type="entry name" value="MUREIN TETRAPEPTIDE CARBOXYPEPTIDASE"/>
    <property type="match status" value="1"/>
</dbReference>
<keyword evidence="4" id="KW-0378">Hydrolase</keyword>
<evidence type="ECO:0000256" key="5">
    <source>
        <dbReference type="ARBA" id="ARBA00022825"/>
    </source>
</evidence>
<dbReference type="SUPFAM" id="SSF141986">
    <property type="entry name" value="LD-carboxypeptidase A C-terminal domain-like"/>
    <property type="match status" value="1"/>
</dbReference>
<dbReference type="InterPro" id="IPR029062">
    <property type="entry name" value="Class_I_gatase-like"/>
</dbReference>
<feature type="domain" description="LD-carboxypeptidase C-terminal" evidence="7">
    <location>
        <begin position="224"/>
        <end position="345"/>
    </location>
</feature>
<dbReference type="STRING" id="166486.ERS852572_00740"/>
<dbReference type="PIRSF" id="PIRSF028757">
    <property type="entry name" value="LD-carboxypeptidase"/>
    <property type="match status" value="1"/>
</dbReference>
<protein>
    <submittedName>
        <fullName evidence="8">L,D-carboxypeptidase A</fullName>
    </submittedName>
</protein>